<keyword evidence="1" id="KW-0489">Methyltransferase</keyword>
<organism evidence="1 2">
    <name type="scientific">Aristaeella hokkaidonensis</name>
    <dbReference type="NCBI Taxonomy" id="3046382"/>
    <lineage>
        <taxon>Bacteria</taxon>
        <taxon>Bacillati</taxon>
        <taxon>Bacillota</taxon>
        <taxon>Clostridia</taxon>
        <taxon>Eubacteriales</taxon>
        <taxon>Aristaeellaceae</taxon>
        <taxon>Aristaeella</taxon>
    </lineage>
</organism>
<protein>
    <submittedName>
        <fullName evidence="1">Class I SAM-dependent methyltransferase</fullName>
    </submittedName>
</protein>
<evidence type="ECO:0000313" key="2">
    <source>
        <dbReference type="Proteomes" id="UP000682782"/>
    </source>
</evidence>
<dbReference type="EMBL" id="CP068393">
    <property type="protein sequence ID" value="QUC65802.1"/>
    <property type="molecule type" value="Genomic_DNA"/>
</dbReference>
<keyword evidence="2" id="KW-1185">Reference proteome</keyword>
<accession>A0AC61MUC2</accession>
<sequence length="239" mass="27563">MNRMDKYTQYFTKDYLMGPNSFLLLDELLRRSPSDVCYDRTLDLGCGMALTSVFLANETPAKSVYAFDLWVDAADNLKRIRSLDLEDKIIPIHGDALDMPFARGYFDAVVSVDSYHYFGCKEGIFADKILPFVRPGGTVMIAVPGLSEEPCGDLRTLFETWAEGDDSLCFKTVDWWKALLEKECGNRCDIEVKEAECYDRAWEDWFNSGHEFGIRDREFLSKGLYQVLNFVLMYIHRKQ</sequence>
<name>A0AC61MUC2_9FIRM</name>
<proteinExistence type="predicted"/>
<evidence type="ECO:0000313" key="1">
    <source>
        <dbReference type="EMBL" id="QUC65802.1"/>
    </source>
</evidence>
<dbReference type="Proteomes" id="UP000682782">
    <property type="component" value="Chromosome"/>
</dbReference>
<keyword evidence="1" id="KW-0808">Transferase</keyword>
<gene>
    <name evidence="1" type="ORF">JYE49_07855</name>
</gene>
<reference evidence="1" key="1">
    <citation type="submission" date="2021-01" db="EMBL/GenBank/DDBJ databases">
        <title>Complete genome sequence of Clostridiales bacterium R-7.</title>
        <authorList>
            <person name="Mahoney-Kurpe S.C."/>
            <person name="Palevich N."/>
            <person name="Koike S."/>
            <person name="Moon C.D."/>
            <person name="Attwood G.T."/>
        </authorList>
    </citation>
    <scope>NUCLEOTIDE SEQUENCE</scope>
    <source>
        <strain evidence="1">R-7</strain>
    </source>
</reference>